<sequence>MNQDWVTLPPKSPLAIRYQNGFHRRPLTNIHKLNECHHFHYPSVELGPIGVKVDDVDRVLPTINDVTATLQVFSNSSTWKLKRNLAEIFEFDRQLHRCVFDRRHSKLDELECECGVSNAQEILTNYFSRFSQLTGSVITCYPVLKFLEIDSRGHRFCPLEQSAINTPAIAAALVTKHFKGRTPEQLTINVGDILSIIEMSSVPINGSTWWKAKLTIPASNNSSIDGEETDKNGNIRVFQIGYFPSDCVTLFDDKAVPNPSPLTTKRLPLTAAKRLGEMVRRKVKRKEPVFGVDLVQHLRRTGRSVPLILQRCVEAIERHGIVTGIYRQCGIQSNIQRLRAKFDCGLEPNLSEFAIVRDIYSVSSLLKQYFRQLPNPLFTFELYHDLIAAGDQKDETVKIECLRDVLQRLVPEHYRTARYLIFHLSRLCEQKDLTDMSSRNFAIVWAPNLFRSPPSLGEGDSHLLSGLNMHTALCHFMINHANELFPEEQENDIFPLQDLQMAGRPLFGVPSDTSLGTLSSQQTSNGFPDEKAPSRWSRFIRGTSVEQLIGGLSRRQTTQVYSGSSASNTPTAATRFEQDEVKWRRSRSSDTSMRQSRSESLLSMVHRGAEGIRDGVRSLAGRARSLRPYGYQRASTIETKMHDSTVSTTSRLTTETSRADTASIPNKSPSILRRFSHRERNGVGTPDSPRRAVYFHNDVSEHEEENEEIIDVSQGLKEKIKVNGEEKVDENGQNGQNGQNGHEDVLNGIIPLAERSSPVEEWSSDEQNPQGRSSSSSPLLEMSRYDNVTPTKDFKYIIRKDLFPTIAEDNST</sequence>
<dbReference type="PANTHER" id="PTHR15729">
    <property type="entry name" value="CDC42 GTPASE-ACTIVATING PROTEIN"/>
    <property type="match status" value="1"/>
</dbReference>
<dbReference type="PANTHER" id="PTHR15729:SF10">
    <property type="entry name" value="GTPASE-ACTIVATING PROTEIN CDGAPR"/>
    <property type="match status" value="1"/>
</dbReference>
<dbReference type="PROSITE" id="PS50002">
    <property type="entry name" value="SH3"/>
    <property type="match status" value="1"/>
</dbReference>
<evidence type="ECO:0000256" key="4">
    <source>
        <dbReference type="SAM" id="MobiDB-lite"/>
    </source>
</evidence>
<feature type="compositionally biased region" description="Polar residues" evidence="4">
    <location>
        <begin position="559"/>
        <end position="572"/>
    </location>
</feature>
<dbReference type="PROSITE" id="PS50238">
    <property type="entry name" value="RHOGAP"/>
    <property type="match status" value="1"/>
</dbReference>
<dbReference type="InterPro" id="IPR000198">
    <property type="entry name" value="RhoGAP_dom"/>
</dbReference>
<reference evidence="8" key="1">
    <citation type="submission" date="2024-02" db="UniProtKB">
        <authorList>
            <consortium name="WormBaseParasite"/>
        </authorList>
    </citation>
    <scope>IDENTIFICATION</scope>
</reference>
<dbReference type="Gene3D" id="1.10.555.10">
    <property type="entry name" value="Rho GTPase activation protein"/>
    <property type="match status" value="1"/>
</dbReference>
<evidence type="ECO:0000256" key="1">
    <source>
        <dbReference type="ARBA" id="ARBA00022443"/>
    </source>
</evidence>
<dbReference type="InterPro" id="IPR001452">
    <property type="entry name" value="SH3_domain"/>
</dbReference>
<dbReference type="InterPro" id="IPR008936">
    <property type="entry name" value="Rho_GTPase_activation_prot"/>
</dbReference>
<accession>A0AAF3ENK6</accession>
<dbReference type="SUPFAM" id="SSF48350">
    <property type="entry name" value="GTPase activation domain, GAP"/>
    <property type="match status" value="1"/>
</dbReference>
<dbReference type="GO" id="GO:0007264">
    <property type="term" value="P:small GTPase-mediated signal transduction"/>
    <property type="evidence" value="ECO:0007669"/>
    <property type="project" value="TreeGrafter"/>
</dbReference>
<dbReference type="InterPro" id="IPR051576">
    <property type="entry name" value="PX-Rho_GAP"/>
</dbReference>
<dbReference type="WBParaSite" id="MBELARI_LOCUS15632">
    <property type="protein sequence ID" value="MBELARI_LOCUS15632"/>
    <property type="gene ID" value="MBELARI_LOCUS15632"/>
</dbReference>
<evidence type="ECO:0000256" key="2">
    <source>
        <dbReference type="ARBA" id="ARBA00022468"/>
    </source>
</evidence>
<feature type="region of interest" description="Disordered" evidence="4">
    <location>
        <begin position="755"/>
        <end position="784"/>
    </location>
</feature>
<dbReference type="SMART" id="SM00326">
    <property type="entry name" value="SH3"/>
    <property type="match status" value="1"/>
</dbReference>
<dbReference type="AlphaFoldDB" id="A0AAF3ENK6"/>
<evidence type="ECO:0000313" key="8">
    <source>
        <dbReference type="WBParaSite" id="MBELARI_LOCUS15632"/>
    </source>
</evidence>
<evidence type="ECO:0000313" key="7">
    <source>
        <dbReference type="Proteomes" id="UP000887575"/>
    </source>
</evidence>
<dbReference type="Gene3D" id="2.30.30.40">
    <property type="entry name" value="SH3 Domains"/>
    <property type="match status" value="1"/>
</dbReference>
<keyword evidence="1 3" id="KW-0728">SH3 domain</keyword>
<feature type="compositionally biased region" description="Polar residues" evidence="4">
    <location>
        <begin position="659"/>
        <end position="668"/>
    </location>
</feature>
<dbReference type="SMART" id="SM00324">
    <property type="entry name" value="RhoGAP"/>
    <property type="match status" value="1"/>
</dbReference>
<feature type="compositionally biased region" description="Low complexity" evidence="4">
    <location>
        <begin position="644"/>
        <end position="656"/>
    </location>
</feature>
<evidence type="ECO:0000256" key="3">
    <source>
        <dbReference type="PROSITE-ProRule" id="PRU00192"/>
    </source>
</evidence>
<evidence type="ECO:0000259" key="6">
    <source>
        <dbReference type="PROSITE" id="PS50238"/>
    </source>
</evidence>
<feature type="region of interest" description="Disordered" evidence="4">
    <location>
        <begin position="641"/>
        <end position="668"/>
    </location>
</feature>
<keyword evidence="2" id="KW-0343">GTPase activation</keyword>
<evidence type="ECO:0000259" key="5">
    <source>
        <dbReference type="PROSITE" id="PS50002"/>
    </source>
</evidence>
<dbReference type="SUPFAM" id="SSF50044">
    <property type="entry name" value="SH3-domain"/>
    <property type="match status" value="1"/>
</dbReference>
<dbReference type="Proteomes" id="UP000887575">
    <property type="component" value="Unassembled WGS sequence"/>
</dbReference>
<feature type="domain" description="Rho-GAP" evidence="6">
    <location>
        <begin position="292"/>
        <end position="485"/>
    </location>
</feature>
<keyword evidence="7" id="KW-1185">Reference proteome</keyword>
<dbReference type="InterPro" id="IPR036028">
    <property type="entry name" value="SH3-like_dom_sf"/>
</dbReference>
<name>A0AAF3ENK6_9BILA</name>
<organism evidence="7 8">
    <name type="scientific">Mesorhabditis belari</name>
    <dbReference type="NCBI Taxonomy" id="2138241"/>
    <lineage>
        <taxon>Eukaryota</taxon>
        <taxon>Metazoa</taxon>
        <taxon>Ecdysozoa</taxon>
        <taxon>Nematoda</taxon>
        <taxon>Chromadorea</taxon>
        <taxon>Rhabditida</taxon>
        <taxon>Rhabditina</taxon>
        <taxon>Rhabditomorpha</taxon>
        <taxon>Rhabditoidea</taxon>
        <taxon>Rhabditidae</taxon>
        <taxon>Mesorhabditinae</taxon>
        <taxon>Mesorhabditis</taxon>
    </lineage>
</organism>
<protein>
    <submittedName>
        <fullName evidence="8">Uncharacterized protein</fullName>
    </submittedName>
</protein>
<dbReference type="GO" id="GO:0005096">
    <property type="term" value="F:GTPase activator activity"/>
    <property type="evidence" value="ECO:0007669"/>
    <property type="project" value="UniProtKB-KW"/>
</dbReference>
<feature type="region of interest" description="Disordered" evidence="4">
    <location>
        <begin position="559"/>
        <end position="600"/>
    </location>
</feature>
<feature type="domain" description="SH3" evidence="5">
    <location>
        <begin position="167"/>
        <end position="253"/>
    </location>
</feature>
<dbReference type="Pfam" id="PF00620">
    <property type="entry name" value="RhoGAP"/>
    <property type="match status" value="1"/>
</dbReference>
<proteinExistence type="predicted"/>
<feature type="compositionally biased region" description="Polar residues" evidence="4">
    <location>
        <begin position="589"/>
        <end position="600"/>
    </location>
</feature>